<name>A0AAD3TAZ7_NEPGR</name>
<comment type="caution">
    <text evidence="1">The sequence shown here is derived from an EMBL/GenBank/DDBJ whole genome shotgun (WGS) entry which is preliminary data.</text>
</comment>
<dbReference type="AlphaFoldDB" id="A0AAD3TAZ7"/>
<accession>A0AAD3TAZ7</accession>
<evidence type="ECO:0000313" key="2">
    <source>
        <dbReference type="Proteomes" id="UP001279734"/>
    </source>
</evidence>
<reference evidence="1" key="1">
    <citation type="submission" date="2023-05" db="EMBL/GenBank/DDBJ databases">
        <title>Nepenthes gracilis genome sequencing.</title>
        <authorList>
            <person name="Fukushima K."/>
        </authorList>
    </citation>
    <scope>NUCLEOTIDE SEQUENCE</scope>
    <source>
        <strain evidence="1">SING2019-196</strain>
    </source>
</reference>
<organism evidence="1 2">
    <name type="scientific">Nepenthes gracilis</name>
    <name type="common">Slender pitcher plant</name>
    <dbReference type="NCBI Taxonomy" id="150966"/>
    <lineage>
        <taxon>Eukaryota</taxon>
        <taxon>Viridiplantae</taxon>
        <taxon>Streptophyta</taxon>
        <taxon>Embryophyta</taxon>
        <taxon>Tracheophyta</taxon>
        <taxon>Spermatophyta</taxon>
        <taxon>Magnoliopsida</taxon>
        <taxon>eudicotyledons</taxon>
        <taxon>Gunneridae</taxon>
        <taxon>Pentapetalae</taxon>
        <taxon>Caryophyllales</taxon>
        <taxon>Nepenthaceae</taxon>
        <taxon>Nepenthes</taxon>
    </lineage>
</organism>
<dbReference type="Proteomes" id="UP001279734">
    <property type="component" value="Unassembled WGS sequence"/>
</dbReference>
<protein>
    <submittedName>
        <fullName evidence="1">Uncharacterized protein</fullName>
    </submittedName>
</protein>
<sequence>MAFSNTAIGSVIFGNIRKWRICYTFERRVRLILIRPQNGSRILEFGSPTFSLPFSHGYSFSPSSDALLAWPRPSSISFISLSLITSFTGRKASHLPMTNVSTMGSLAGSRSTMASSSLAIGRF</sequence>
<proteinExistence type="predicted"/>
<dbReference type="EMBL" id="BSYO01000031">
    <property type="protein sequence ID" value="GMH26733.1"/>
    <property type="molecule type" value="Genomic_DNA"/>
</dbReference>
<evidence type="ECO:0000313" key="1">
    <source>
        <dbReference type="EMBL" id="GMH26733.1"/>
    </source>
</evidence>
<keyword evidence="2" id="KW-1185">Reference proteome</keyword>
<gene>
    <name evidence="1" type="ORF">Nepgr_028576</name>
</gene>